<dbReference type="InterPro" id="IPR058031">
    <property type="entry name" value="AAA_lid_NorR"/>
</dbReference>
<dbReference type="FunFam" id="3.40.50.300:FF:000006">
    <property type="entry name" value="DNA-binding transcriptional regulator NtrC"/>
    <property type="match status" value="1"/>
</dbReference>
<dbReference type="Gene3D" id="3.40.50.300">
    <property type="entry name" value="P-loop containing nucleotide triphosphate hydrolases"/>
    <property type="match status" value="1"/>
</dbReference>
<gene>
    <name evidence="11" type="ordered locus">Dred_2001</name>
</gene>
<keyword evidence="5" id="KW-0805">Transcription regulation</keyword>
<keyword evidence="2 8" id="KW-0597">Phosphoprotein</keyword>
<organism evidence="11 12">
    <name type="scientific">Desulforamulus reducens (strain ATCC BAA-1160 / DSM 100696 / MI-1)</name>
    <name type="common">Desulfotomaculum reducens</name>
    <dbReference type="NCBI Taxonomy" id="349161"/>
    <lineage>
        <taxon>Bacteria</taxon>
        <taxon>Bacillati</taxon>
        <taxon>Bacillota</taxon>
        <taxon>Clostridia</taxon>
        <taxon>Eubacteriales</taxon>
        <taxon>Peptococcaceae</taxon>
        <taxon>Desulforamulus</taxon>
    </lineage>
</organism>
<dbReference type="Pfam" id="PF02954">
    <property type="entry name" value="HTH_8"/>
    <property type="match status" value="1"/>
</dbReference>
<protein>
    <recommendedName>
        <fullName evidence="1">Stage 0 sporulation protein A homolog</fullName>
    </recommendedName>
</protein>
<evidence type="ECO:0000313" key="11">
    <source>
        <dbReference type="EMBL" id="ABO50519.1"/>
    </source>
</evidence>
<feature type="domain" description="Response regulatory" evidence="10">
    <location>
        <begin position="6"/>
        <end position="120"/>
    </location>
</feature>
<dbReference type="Proteomes" id="UP000001556">
    <property type="component" value="Chromosome"/>
</dbReference>
<dbReference type="PROSITE" id="PS50110">
    <property type="entry name" value="RESPONSE_REGULATORY"/>
    <property type="match status" value="1"/>
</dbReference>
<dbReference type="PANTHER" id="PTHR32071">
    <property type="entry name" value="TRANSCRIPTIONAL REGULATORY PROTEIN"/>
    <property type="match status" value="1"/>
</dbReference>
<evidence type="ECO:0000256" key="2">
    <source>
        <dbReference type="ARBA" id="ARBA00022553"/>
    </source>
</evidence>
<evidence type="ECO:0000256" key="7">
    <source>
        <dbReference type="ARBA" id="ARBA00024867"/>
    </source>
</evidence>
<dbReference type="InterPro" id="IPR002197">
    <property type="entry name" value="HTH_Fis"/>
</dbReference>
<dbReference type="SMART" id="SM00448">
    <property type="entry name" value="REC"/>
    <property type="match status" value="1"/>
</dbReference>
<dbReference type="InterPro" id="IPR001789">
    <property type="entry name" value="Sig_transdc_resp-reg_receiver"/>
</dbReference>
<dbReference type="Pfam" id="PF25601">
    <property type="entry name" value="AAA_lid_14"/>
    <property type="match status" value="1"/>
</dbReference>
<dbReference type="InterPro" id="IPR002078">
    <property type="entry name" value="Sigma_54_int"/>
</dbReference>
<evidence type="ECO:0000259" key="9">
    <source>
        <dbReference type="PROSITE" id="PS50045"/>
    </source>
</evidence>
<dbReference type="PROSITE" id="PS00688">
    <property type="entry name" value="SIGMA54_INTERACT_3"/>
    <property type="match status" value="1"/>
</dbReference>
<dbReference type="GO" id="GO:0006355">
    <property type="term" value="P:regulation of DNA-templated transcription"/>
    <property type="evidence" value="ECO:0007669"/>
    <property type="project" value="InterPro"/>
</dbReference>
<evidence type="ECO:0000256" key="3">
    <source>
        <dbReference type="ARBA" id="ARBA00022741"/>
    </source>
</evidence>
<dbReference type="FunFam" id="3.40.50.2300:FF:000018">
    <property type="entry name" value="DNA-binding transcriptional regulator NtrC"/>
    <property type="match status" value="1"/>
</dbReference>
<reference evidence="11 12" key="1">
    <citation type="submission" date="2007-03" db="EMBL/GenBank/DDBJ databases">
        <title>Complete sequence of Desulfotomaculum reducens MI-1.</title>
        <authorList>
            <consortium name="US DOE Joint Genome Institute"/>
            <person name="Copeland A."/>
            <person name="Lucas S."/>
            <person name="Lapidus A."/>
            <person name="Barry K."/>
            <person name="Detter J.C."/>
            <person name="Glavina del Rio T."/>
            <person name="Hammon N."/>
            <person name="Israni S."/>
            <person name="Dalin E."/>
            <person name="Tice H."/>
            <person name="Pitluck S."/>
            <person name="Sims D."/>
            <person name="Brettin T."/>
            <person name="Bruce D."/>
            <person name="Han C."/>
            <person name="Tapia R."/>
            <person name="Schmutz J."/>
            <person name="Larimer F."/>
            <person name="Land M."/>
            <person name="Hauser L."/>
            <person name="Kyrpides N."/>
            <person name="Kim E."/>
            <person name="Tebo B.M."/>
            <person name="Richardson P."/>
        </authorList>
    </citation>
    <scope>NUCLEOTIDE SEQUENCE [LARGE SCALE GENOMIC DNA]</scope>
    <source>
        <strain evidence="11 12">MI-1</strain>
    </source>
</reference>
<evidence type="ECO:0000256" key="6">
    <source>
        <dbReference type="ARBA" id="ARBA00023163"/>
    </source>
</evidence>
<dbReference type="EMBL" id="CP000612">
    <property type="protein sequence ID" value="ABO50519.1"/>
    <property type="molecule type" value="Genomic_DNA"/>
</dbReference>
<dbReference type="SUPFAM" id="SSF46689">
    <property type="entry name" value="Homeodomain-like"/>
    <property type="match status" value="1"/>
</dbReference>
<evidence type="ECO:0000259" key="10">
    <source>
        <dbReference type="PROSITE" id="PS50110"/>
    </source>
</evidence>
<dbReference type="Gene3D" id="1.10.8.60">
    <property type="match status" value="1"/>
</dbReference>
<dbReference type="Gene3D" id="1.10.10.60">
    <property type="entry name" value="Homeodomain-like"/>
    <property type="match status" value="1"/>
</dbReference>
<dbReference type="Pfam" id="PF00072">
    <property type="entry name" value="Response_reg"/>
    <property type="match status" value="1"/>
</dbReference>
<dbReference type="PROSITE" id="PS50045">
    <property type="entry name" value="SIGMA54_INTERACT_4"/>
    <property type="match status" value="1"/>
</dbReference>
<proteinExistence type="predicted"/>
<evidence type="ECO:0000256" key="5">
    <source>
        <dbReference type="ARBA" id="ARBA00023015"/>
    </source>
</evidence>
<dbReference type="Pfam" id="PF00158">
    <property type="entry name" value="Sigma54_activat"/>
    <property type="match status" value="1"/>
</dbReference>
<dbReference type="InterPro" id="IPR003593">
    <property type="entry name" value="AAA+_ATPase"/>
</dbReference>
<dbReference type="SUPFAM" id="SSF52172">
    <property type="entry name" value="CheY-like"/>
    <property type="match status" value="1"/>
</dbReference>
<dbReference type="CDD" id="cd00009">
    <property type="entry name" value="AAA"/>
    <property type="match status" value="1"/>
</dbReference>
<dbReference type="GO" id="GO:0000160">
    <property type="term" value="P:phosphorelay signal transduction system"/>
    <property type="evidence" value="ECO:0007669"/>
    <property type="project" value="InterPro"/>
</dbReference>
<evidence type="ECO:0000313" key="12">
    <source>
        <dbReference type="Proteomes" id="UP000001556"/>
    </source>
</evidence>
<dbReference type="InterPro" id="IPR009057">
    <property type="entry name" value="Homeodomain-like_sf"/>
</dbReference>
<dbReference type="AlphaFoldDB" id="A4J616"/>
<sequence>MLILNKILVIDDEEHMCWALEKGLMQEGYQVFTSTRGKHGLDIIRKETPSLVILDLKMPEMDGLEVLVKAKDLMPKLPIIMITAHGTIDTAIEAMKLGATDYITKPFDLDELKMVIRQALMVNHLQEEVTFLRSELNKKYGQIVGNSQAIHDVCGLIEKVADSNATVLVTGESGTGKEITALSIHQLSSRRDKPFVPINCAALPESLLESELFGHEKGAFTGAVARKLGRFELANQGTLFLDEITEMPLSMQVKLLRVLQEKEFERVGGTDSIKIDVRVIAATNRDPMECIRKGTFREDLFYRLNVLPIHLPPLRERTEDIPLLAMHFIKKFNPSQEQRMSPEAMGLLISYEWPGNIRELQNVIERSIILAQGNEIKPHHLPKEIQKLDEVKNETTHGLIINFPDDGISFDEVEKELILKALEKSNGNQTRAAQLLGITRSALLYRAQKYRLKI</sequence>
<dbReference type="HOGENOM" id="CLU_000445_0_6_9"/>
<dbReference type="SMART" id="SM00382">
    <property type="entry name" value="AAA"/>
    <property type="match status" value="1"/>
</dbReference>
<dbReference type="KEGG" id="drm:Dred_2001"/>
<dbReference type="InterPro" id="IPR025944">
    <property type="entry name" value="Sigma_54_int_dom_CS"/>
</dbReference>
<evidence type="ECO:0000256" key="1">
    <source>
        <dbReference type="ARBA" id="ARBA00018672"/>
    </source>
</evidence>
<comment type="function">
    <text evidence="7">May play the central regulatory role in sporulation. It may be an element of the effector pathway responsible for the activation of sporulation genes in response to nutritional stress. Spo0A may act in concert with spo0H (a sigma factor) to control the expression of some genes that are critical to the sporulation process.</text>
</comment>
<keyword evidence="4" id="KW-0067">ATP-binding</keyword>
<dbReference type="Gene3D" id="3.40.50.2300">
    <property type="match status" value="1"/>
</dbReference>
<dbReference type="InterPro" id="IPR027417">
    <property type="entry name" value="P-loop_NTPase"/>
</dbReference>
<keyword evidence="6" id="KW-0804">Transcription</keyword>
<keyword evidence="3" id="KW-0547">Nucleotide-binding</keyword>
<evidence type="ECO:0000256" key="4">
    <source>
        <dbReference type="ARBA" id="ARBA00022840"/>
    </source>
</evidence>
<dbReference type="PANTHER" id="PTHR32071:SF113">
    <property type="entry name" value="ALGINATE BIOSYNTHESIS TRANSCRIPTIONAL REGULATORY PROTEIN ALGB"/>
    <property type="match status" value="1"/>
</dbReference>
<evidence type="ECO:0000256" key="8">
    <source>
        <dbReference type="PROSITE-ProRule" id="PRU00169"/>
    </source>
</evidence>
<dbReference type="eggNOG" id="COG2204">
    <property type="taxonomic scope" value="Bacteria"/>
</dbReference>
<dbReference type="PRINTS" id="PR01590">
    <property type="entry name" value="HTHFIS"/>
</dbReference>
<name>A4J616_DESRM</name>
<dbReference type="STRING" id="349161.Dred_2001"/>
<dbReference type="GO" id="GO:0043565">
    <property type="term" value="F:sequence-specific DNA binding"/>
    <property type="evidence" value="ECO:0007669"/>
    <property type="project" value="InterPro"/>
</dbReference>
<feature type="domain" description="Sigma-54 factor interaction" evidence="9">
    <location>
        <begin position="143"/>
        <end position="369"/>
    </location>
</feature>
<dbReference type="SUPFAM" id="SSF52540">
    <property type="entry name" value="P-loop containing nucleoside triphosphate hydrolases"/>
    <property type="match status" value="1"/>
</dbReference>
<feature type="modified residue" description="4-aspartylphosphate" evidence="8">
    <location>
        <position position="55"/>
    </location>
</feature>
<dbReference type="InterPro" id="IPR011006">
    <property type="entry name" value="CheY-like_superfamily"/>
</dbReference>
<accession>A4J616</accession>
<dbReference type="GO" id="GO:0005524">
    <property type="term" value="F:ATP binding"/>
    <property type="evidence" value="ECO:0007669"/>
    <property type="project" value="UniProtKB-KW"/>
</dbReference>
<keyword evidence="12" id="KW-1185">Reference proteome</keyword>